<name>A0A2N1M5C1_9GLOM</name>
<comment type="caution">
    <text evidence="3">The sequence shown here is derived from an EMBL/GenBank/DDBJ whole genome shotgun (WGS) entry which is preliminary data.</text>
</comment>
<gene>
    <name evidence="3" type="ORF">RhiirC2_419798</name>
    <name evidence="2" type="ORF">RhiirC2_802345</name>
</gene>
<dbReference type="InterPro" id="IPR011009">
    <property type="entry name" value="Kinase-like_dom_sf"/>
</dbReference>
<proteinExistence type="predicted"/>
<dbReference type="PANTHER" id="PTHR37171:SF1">
    <property type="entry name" value="SERINE_THREONINE-PROTEIN KINASE YRZF-RELATED"/>
    <property type="match status" value="1"/>
</dbReference>
<dbReference type="Proteomes" id="UP000233469">
    <property type="component" value="Unassembled WGS sequence"/>
</dbReference>
<evidence type="ECO:0000259" key="1">
    <source>
        <dbReference type="PROSITE" id="PS50011"/>
    </source>
</evidence>
<dbReference type="Pfam" id="PF00069">
    <property type="entry name" value="Pkinase"/>
    <property type="match status" value="1"/>
</dbReference>
<evidence type="ECO:0000313" key="3">
    <source>
        <dbReference type="EMBL" id="PKK56842.1"/>
    </source>
</evidence>
<reference evidence="3 4" key="1">
    <citation type="submission" date="2016-04" db="EMBL/GenBank/DDBJ databases">
        <title>Genome analyses suggest a sexual origin of heterokaryosis in a supposedly ancient asexual fungus.</title>
        <authorList>
            <person name="Ropars J."/>
            <person name="Sedzielewska K."/>
            <person name="Noel J."/>
            <person name="Charron P."/>
            <person name="Farinelli L."/>
            <person name="Marton T."/>
            <person name="Kruger M."/>
            <person name="Pelin A."/>
            <person name="Brachmann A."/>
            <person name="Corradi N."/>
        </authorList>
    </citation>
    <scope>NUCLEOTIDE SEQUENCE [LARGE SCALE GENOMIC DNA]</scope>
    <source>
        <strain evidence="3 4">C2</strain>
    </source>
</reference>
<dbReference type="AlphaFoldDB" id="A0A2N1M5C1"/>
<feature type="domain" description="Protein kinase" evidence="1">
    <location>
        <begin position="26"/>
        <end position="192"/>
    </location>
</feature>
<dbReference type="VEuPathDB" id="FungiDB:FUN_008141"/>
<dbReference type="GO" id="GO:0005524">
    <property type="term" value="F:ATP binding"/>
    <property type="evidence" value="ECO:0007669"/>
    <property type="project" value="InterPro"/>
</dbReference>
<dbReference type="PANTHER" id="PTHR37171">
    <property type="entry name" value="SERINE/THREONINE-PROTEIN KINASE YRZF-RELATED"/>
    <property type="match status" value="1"/>
</dbReference>
<dbReference type="PROSITE" id="PS50011">
    <property type="entry name" value="PROTEIN_KINASE_DOM"/>
    <property type="match status" value="1"/>
</dbReference>
<evidence type="ECO:0000313" key="4">
    <source>
        <dbReference type="Proteomes" id="UP000233469"/>
    </source>
</evidence>
<dbReference type="GO" id="GO:0004672">
    <property type="term" value="F:protein kinase activity"/>
    <property type="evidence" value="ECO:0007669"/>
    <property type="project" value="InterPro"/>
</dbReference>
<dbReference type="VEuPathDB" id="FungiDB:RhiirA1_468602"/>
<evidence type="ECO:0000313" key="2">
    <source>
        <dbReference type="EMBL" id="PKK55453.1"/>
    </source>
</evidence>
<organism evidence="3 4">
    <name type="scientific">Rhizophagus irregularis</name>
    <dbReference type="NCBI Taxonomy" id="588596"/>
    <lineage>
        <taxon>Eukaryota</taxon>
        <taxon>Fungi</taxon>
        <taxon>Fungi incertae sedis</taxon>
        <taxon>Mucoromycota</taxon>
        <taxon>Glomeromycotina</taxon>
        <taxon>Glomeromycetes</taxon>
        <taxon>Glomerales</taxon>
        <taxon>Glomeraceae</taxon>
        <taxon>Rhizophagus</taxon>
    </lineage>
</organism>
<dbReference type="EMBL" id="LLXL01005060">
    <property type="protein sequence ID" value="PKK56842.1"/>
    <property type="molecule type" value="Genomic_DNA"/>
</dbReference>
<protein>
    <recommendedName>
        <fullName evidence="1">Protein kinase domain-containing protein</fullName>
    </recommendedName>
</protein>
<dbReference type="SUPFAM" id="SSF56112">
    <property type="entry name" value="Protein kinase-like (PK-like)"/>
    <property type="match status" value="1"/>
</dbReference>
<reference evidence="3 4" key="2">
    <citation type="submission" date="2017-10" db="EMBL/GenBank/DDBJ databases">
        <title>Extensive intraspecific genome diversity in a model arbuscular mycorrhizal fungus.</title>
        <authorList>
            <person name="Chen E.C.H."/>
            <person name="Morin E."/>
            <person name="Baudet D."/>
            <person name="Noel J."/>
            <person name="Ndikumana S."/>
            <person name="Charron P."/>
            <person name="St-Onge C."/>
            <person name="Giorgi J."/>
            <person name="Grigoriev I.V."/>
            <person name="Roux C."/>
            <person name="Martin F.M."/>
            <person name="Corradi N."/>
        </authorList>
    </citation>
    <scope>NUCLEOTIDE SEQUENCE [LARGE SCALE GENOMIC DNA]</scope>
    <source>
        <strain evidence="3 4">C2</strain>
    </source>
</reference>
<dbReference type="Gene3D" id="1.10.510.10">
    <property type="entry name" value="Transferase(Phosphotransferase) domain 1"/>
    <property type="match status" value="1"/>
</dbReference>
<dbReference type="InterPro" id="IPR052396">
    <property type="entry name" value="Meiotic_Drive_Suppr_Kinase"/>
</dbReference>
<accession>A0A2N1M5C1</accession>
<dbReference type="VEuPathDB" id="FungiDB:RhiirFUN_018697"/>
<sequence>MTRKGKERRNDDELLINMENYKRNQFSFGDVLGNGRSGVIFTAKFHEKIGALKMTDLYKNEYLLQEILNELKIYLGPLKKIQGIYVPKLLKFGVLHEAFVFILTSLAGESFANVSNVTEEEKQLAINGLLAIHARGVKHGDVRLDNIMLERNKLTGCSRVWWVDFGFSKMIYNAEELDMELAELKYLLGRKN</sequence>
<dbReference type="EMBL" id="LLXL01007565">
    <property type="protein sequence ID" value="PKK55453.1"/>
    <property type="molecule type" value="Genomic_DNA"/>
</dbReference>
<dbReference type="InterPro" id="IPR000719">
    <property type="entry name" value="Prot_kinase_dom"/>
</dbReference>